<dbReference type="EMBL" id="JAAVJF010000002">
    <property type="protein sequence ID" value="NYR15122.1"/>
    <property type="molecule type" value="Genomic_DNA"/>
</dbReference>
<dbReference type="Gene3D" id="3.30.70.1730">
    <property type="match status" value="1"/>
</dbReference>
<dbReference type="PANTHER" id="PTHR45699">
    <property type="entry name" value="60S ACIDIC RIBOSOMAL PROTEIN P0"/>
    <property type="match status" value="1"/>
</dbReference>
<evidence type="ECO:0000256" key="6">
    <source>
        <dbReference type="HAMAP-Rule" id="MF_00280"/>
    </source>
</evidence>
<dbReference type="HAMAP" id="MF_00280">
    <property type="entry name" value="Ribosomal_uL10_arch"/>
    <property type="match status" value="1"/>
</dbReference>
<protein>
    <recommendedName>
        <fullName evidence="6">Large ribosomal subunit protein uL10</fullName>
    </recommendedName>
    <alternativeName>
        <fullName evidence="6">Acidic ribosomal protein P0 homolog</fullName>
    </alternativeName>
</protein>
<dbReference type="InterPro" id="IPR040637">
    <property type="entry name" value="Ribosomal_uL10-like_insert"/>
</dbReference>
<dbReference type="Gene3D" id="3.90.105.20">
    <property type="match status" value="1"/>
</dbReference>
<dbReference type="GO" id="GO:0002181">
    <property type="term" value="P:cytoplasmic translation"/>
    <property type="evidence" value="ECO:0007669"/>
    <property type="project" value="TreeGrafter"/>
</dbReference>
<feature type="region of interest" description="Disordered" evidence="7">
    <location>
        <begin position="308"/>
        <end position="344"/>
    </location>
</feature>
<gene>
    <name evidence="9" type="primary">rplJ</name>
    <name evidence="6" type="synonym">rpl10</name>
    <name evidence="6" type="synonym">rplP0</name>
    <name evidence="9" type="ORF">HC235_03990</name>
</gene>
<dbReference type="OMA" id="DMNPFKL"/>
<feature type="domain" description="Large ribosomal subunit protein uL10-like insertion" evidence="8">
    <location>
        <begin position="118"/>
        <end position="188"/>
    </location>
</feature>
<evidence type="ECO:0000256" key="3">
    <source>
        <dbReference type="ARBA" id="ARBA00022884"/>
    </source>
</evidence>
<dbReference type="FunFam" id="3.90.105.20:FF:000001">
    <property type="entry name" value="60S acidic ribosomal protein P0"/>
    <property type="match status" value="1"/>
</dbReference>
<evidence type="ECO:0000256" key="4">
    <source>
        <dbReference type="ARBA" id="ARBA00022980"/>
    </source>
</evidence>
<feature type="compositionally biased region" description="Basic and acidic residues" evidence="7">
    <location>
        <begin position="316"/>
        <end position="331"/>
    </location>
</feature>
<dbReference type="AlphaFoldDB" id="A0A7L4P8S3"/>
<dbReference type="Pfam" id="PF17777">
    <property type="entry name" value="RL10P_insert"/>
    <property type="match status" value="1"/>
</dbReference>
<reference evidence="9 10" key="1">
    <citation type="journal article" date="2020" name="Nat. Commun.">
        <title>The structures of two archaeal type IV pili illuminate evolutionary relationships.</title>
        <authorList>
            <person name="Wang F."/>
            <person name="Baquero D.P."/>
            <person name="Su Z."/>
            <person name="Beltran L.C."/>
            <person name="Prangishvili D."/>
            <person name="Krupovic M."/>
            <person name="Egelman E.H."/>
        </authorList>
    </citation>
    <scope>NUCLEOTIDE SEQUENCE [LARGE SCALE GENOMIC DNA]</scope>
    <source>
        <strain evidence="9 10">2GA</strain>
    </source>
</reference>
<dbReference type="GO" id="GO:0000027">
    <property type="term" value="P:ribosomal large subunit assembly"/>
    <property type="evidence" value="ECO:0007669"/>
    <property type="project" value="TreeGrafter"/>
</dbReference>
<dbReference type="InterPro" id="IPR022909">
    <property type="entry name" value="Ribosomal_uL10_arc"/>
</dbReference>
<comment type="caution">
    <text evidence="9">The sequence shown here is derived from an EMBL/GenBank/DDBJ whole genome shotgun (WGS) entry which is preliminary data.</text>
</comment>
<dbReference type="Gene3D" id="6.10.140.760">
    <property type="match status" value="1"/>
</dbReference>
<evidence type="ECO:0000256" key="2">
    <source>
        <dbReference type="ARBA" id="ARBA00022730"/>
    </source>
</evidence>
<dbReference type="CDD" id="cd05795">
    <property type="entry name" value="Ribosomal_P0_L10e"/>
    <property type="match status" value="1"/>
</dbReference>
<keyword evidence="10" id="KW-1185">Reference proteome</keyword>
<keyword evidence="4 6" id="KW-0689">Ribosomal protein</keyword>
<dbReference type="Pfam" id="PF00466">
    <property type="entry name" value="Ribosomal_L10"/>
    <property type="match status" value="1"/>
</dbReference>
<dbReference type="InterPro" id="IPR043164">
    <property type="entry name" value="Ribosomal_uL10-like_insert_sf"/>
</dbReference>
<evidence type="ECO:0000259" key="8">
    <source>
        <dbReference type="Pfam" id="PF17777"/>
    </source>
</evidence>
<name>A0A7L4P8S3_9CREN</name>
<accession>A0A7L4P8S3</accession>
<dbReference type="GO" id="GO:0022625">
    <property type="term" value="C:cytosolic large ribosomal subunit"/>
    <property type="evidence" value="ECO:0007669"/>
    <property type="project" value="TreeGrafter"/>
</dbReference>
<keyword evidence="5 6" id="KW-0687">Ribonucleoprotein</keyword>
<evidence type="ECO:0000313" key="9">
    <source>
        <dbReference type="EMBL" id="NYR15122.1"/>
    </source>
</evidence>
<dbReference type="InterPro" id="IPR043141">
    <property type="entry name" value="Ribosomal_uL10-like_sf"/>
</dbReference>
<dbReference type="InterPro" id="IPR001790">
    <property type="entry name" value="Ribosomal_uL10"/>
</dbReference>
<evidence type="ECO:0000256" key="7">
    <source>
        <dbReference type="SAM" id="MobiDB-lite"/>
    </source>
</evidence>
<keyword evidence="2 6" id="KW-0699">rRNA-binding</keyword>
<dbReference type="GeneID" id="5054122"/>
<evidence type="ECO:0000256" key="5">
    <source>
        <dbReference type="ARBA" id="ARBA00023274"/>
    </source>
</evidence>
<dbReference type="PANTHER" id="PTHR45699:SF3">
    <property type="entry name" value="LARGE RIBOSOMAL SUBUNIT PROTEIN UL10"/>
    <property type="match status" value="1"/>
</dbReference>
<dbReference type="GO" id="GO:0003735">
    <property type="term" value="F:structural constituent of ribosome"/>
    <property type="evidence" value="ECO:0007669"/>
    <property type="project" value="TreeGrafter"/>
</dbReference>
<proteinExistence type="inferred from homology"/>
<evidence type="ECO:0000313" key="10">
    <source>
        <dbReference type="Proteomes" id="UP000554766"/>
    </source>
</evidence>
<dbReference type="SUPFAM" id="SSF160369">
    <property type="entry name" value="Ribosomal protein L10-like"/>
    <property type="match status" value="1"/>
</dbReference>
<dbReference type="InterPro" id="IPR050323">
    <property type="entry name" value="Ribosomal_protein_uL10"/>
</dbReference>
<dbReference type="RefSeq" id="WP_011901061.1">
    <property type="nucleotide sequence ID" value="NZ_JAAVJF010000002.1"/>
</dbReference>
<dbReference type="GO" id="GO:0070180">
    <property type="term" value="F:large ribosomal subunit rRNA binding"/>
    <property type="evidence" value="ECO:0007669"/>
    <property type="project" value="UniProtKB-UniRule"/>
</dbReference>
<comment type="subunit">
    <text evidence="6">Part of the 50S ribosomal subunit. Forms part of the ribosomal stalk which helps the ribosome interact with GTP-bound translation factors. Forms a heptameric L10(L12)2(L12)2(L12)2 complex, where L10 forms an elongated spine to which the L12 dimers bind in a sequential fashion.</text>
</comment>
<comment type="function">
    <text evidence="6">Forms part of the ribosomal stalk, playing a central role in the interaction of the ribosome with GTP-bound translation factors.</text>
</comment>
<dbReference type="Proteomes" id="UP000554766">
    <property type="component" value="Unassembled WGS sequence"/>
</dbReference>
<evidence type="ECO:0000256" key="1">
    <source>
        <dbReference type="ARBA" id="ARBA00008889"/>
    </source>
</evidence>
<keyword evidence="3 6" id="KW-0694">RNA-binding</keyword>
<sequence length="344" mass="37714">MLAIGKRKYVREKPYPPRKVKTVNEAVELLKKYPYVFIFDLHGLSARVLNEYRYRIRPYGVIKIIKPTLFKIAFSKVYGGISTDIAEKIRGEIGFLFTDINPAEMIKIVAEKSVRRAAKPGDKAPFDIVVPAGPTNASPGPIISKFGKLKIPTRVQEGKIWIAKDTVVAKAGQEITAEIAEVLRVVGIEPIFEQLRLVGVLWKGKRYVDISELVIDVSKYRELFEVAAAHARNLALNVVYPTREVLQVVLPVAHMRAVALAAKLGVVTRETLPVLLSRAVAEANALAAAVAAKAPDLGITVAAPQTVAQQPAQHAEAPKEETKEEEKKEGPSEEEIAGSLASLF</sequence>
<organism evidence="9 10">
    <name type="scientific">Pyrobaculum arsenaticum</name>
    <dbReference type="NCBI Taxonomy" id="121277"/>
    <lineage>
        <taxon>Archaea</taxon>
        <taxon>Thermoproteota</taxon>
        <taxon>Thermoprotei</taxon>
        <taxon>Thermoproteales</taxon>
        <taxon>Thermoproteaceae</taxon>
        <taxon>Pyrobaculum</taxon>
    </lineage>
</organism>
<comment type="similarity">
    <text evidence="1 6">Belongs to the universal ribosomal protein uL10 family.</text>
</comment>